<gene>
    <name evidence="2" type="ORF">LX32DRAFT_733958</name>
</gene>
<dbReference type="Proteomes" id="UP001232148">
    <property type="component" value="Unassembled WGS sequence"/>
</dbReference>
<dbReference type="InterPro" id="IPR000253">
    <property type="entry name" value="FHA_dom"/>
</dbReference>
<protein>
    <recommendedName>
        <fullName evidence="1">FHA domain-containing protein</fullName>
    </recommendedName>
</protein>
<dbReference type="Pfam" id="PF00498">
    <property type="entry name" value="FHA"/>
    <property type="match status" value="1"/>
</dbReference>
<dbReference type="EMBL" id="MU843218">
    <property type="protein sequence ID" value="KAK2020556.1"/>
    <property type="molecule type" value="Genomic_DNA"/>
</dbReference>
<comment type="caution">
    <text evidence="2">The sequence shown here is derived from an EMBL/GenBank/DDBJ whole genome shotgun (WGS) entry which is preliminary data.</text>
</comment>
<dbReference type="AlphaFoldDB" id="A0AAD9H2G3"/>
<keyword evidence="3" id="KW-1185">Reference proteome</keyword>
<proteinExistence type="predicted"/>
<accession>A0AAD9H2G3</accession>
<evidence type="ECO:0000313" key="3">
    <source>
        <dbReference type="Proteomes" id="UP001232148"/>
    </source>
</evidence>
<feature type="domain" description="FHA" evidence="1">
    <location>
        <begin position="86"/>
        <end position="136"/>
    </location>
</feature>
<evidence type="ECO:0000259" key="1">
    <source>
        <dbReference type="PROSITE" id="PS50006"/>
    </source>
</evidence>
<evidence type="ECO:0000313" key="2">
    <source>
        <dbReference type="EMBL" id="KAK2020556.1"/>
    </source>
</evidence>
<dbReference type="SUPFAM" id="SSF49879">
    <property type="entry name" value="SMAD/FHA domain"/>
    <property type="match status" value="1"/>
</dbReference>
<dbReference type="SMART" id="SM00240">
    <property type="entry name" value="FHA"/>
    <property type="match status" value="1"/>
</dbReference>
<dbReference type="Gene3D" id="2.60.200.20">
    <property type="match status" value="1"/>
</dbReference>
<dbReference type="CDD" id="cd00060">
    <property type="entry name" value="FHA"/>
    <property type="match status" value="1"/>
</dbReference>
<dbReference type="PROSITE" id="PS50006">
    <property type="entry name" value="FHA_DOMAIN"/>
    <property type="match status" value="1"/>
</dbReference>
<sequence>MDTMLGDFEDQYAIRVRVPDPLVFDAISKDTQGGTLCTVHRFGSTTVVEESSSTPDPETEPSGGVLLFSGPKSLHEKLGAKVPDGFVAGRLKKLNDLVFANFGQISRHHFVIGLYKNQWVVFNLSRNGTWVNNDYLHGERSMLALHPEKENEIRLGSPPLSLFIRCQHPSTVKLNELWPNHDTLFSETDDSSQTTIAAAQHRSGLGSDSPRIYYLKDHKLPSRTKVPKILALDARSCDLFVAKAYPVTEKDRLLSRMDLLQQLPQTSCGPFLQDHVLIVAEDVVYSLVPYLATVETLQAVSEFAKESKKIKDRYSLARQLLRNLIKAVSMLHEQYKISHGDLCLQTVFSESVYDCQQLFISGFSAVARLTPARAKSDCLAIFNTVREFLQDEPEQGWFAVELLDSVWKEFTSLRNKKDWSYTVVQLCDMFDLRLNGEDTLWRRLTISKDVIVRYQCDGKLVSYHTGDIQTFASLAAVKSAIADPEAARKNVNIASSLLRRYAQEKGNGDYISSDGFDAFSLQMAKNHAIHLCLDHLPDSGQSQKSMSSLFMVASVSFKIPYHTRHGWINLSSLGLLAPADSPLFQGIVEQCHEVRGHCSGFYVAINNHLETLAQHLGFRYSSEEIVNHEDKKLEHYTRANGWFILSPHESADLVPVERASEMVWGRQPLGPFLKSHMPHNPYDAMINLDPKDLFVAQVEISTYDGTVESSNDPLAFSFSRERKPTLNSGAEKASQWLKTNEFNAGRRRKNSNMIRTNFHPT</sequence>
<organism evidence="2 3">
    <name type="scientific">Colletotrichum zoysiae</name>
    <dbReference type="NCBI Taxonomy" id="1216348"/>
    <lineage>
        <taxon>Eukaryota</taxon>
        <taxon>Fungi</taxon>
        <taxon>Dikarya</taxon>
        <taxon>Ascomycota</taxon>
        <taxon>Pezizomycotina</taxon>
        <taxon>Sordariomycetes</taxon>
        <taxon>Hypocreomycetidae</taxon>
        <taxon>Glomerellales</taxon>
        <taxon>Glomerellaceae</taxon>
        <taxon>Colletotrichum</taxon>
        <taxon>Colletotrichum graminicola species complex</taxon>
    </lineage>
</organism>
<reference evidence="2" key="1">
    <citation type="submission" date="2021-06" db="EMBL/GenBank/DDBJ databases">
        <title>Comparative genomics, transcriptomics and evolutionary studies reveal genomic signatures of adaptation to plant cell wall in hemibiotrophic fungi.</title>
        <authorList>
            <consortium name="DOE Joint Genome Institute"/>
            <person name="Baroncelli R."/>
            <person name="Diaz J.F."/>
            <person name="Benocci T."/>
            <person name="Peng M."/>
            <person name="Battaglia E."/>
            <person name="Haridas S."/>
            <person name="Andreopoulos W."/>
            <person name="Labutti K."/>
            <person name="Pangilinan J."/>
            <person name="Floch G.L."/>
            <person name="Makela M.R."/>
            <person name="Henrissat B."/>
            <person name="Grigoriev I.V."/>
            <person name="Crouch J.A."/>
            <person name="De Vries R.P."/>
            <person name="Sukno S.A."/>
            <person name="Thon M.R."/>
        </authorList>
    </citation>
    <scope>NUCLEOTIDE SEQUENCE</scope>
    <source>
        <strain evidence="2">MAFF235873</strain>
    </source>
</reference>
<name>A0AAD9H2G3_9PEZI</name>
<dbReference type="InterPro" id="IPR008984">
    <property type="entry name" value="SMAD_FHA_dom_sf"/>
</dbReference>